<proteinExistence type="predicted"/>
<evidence type="ECO:0000313" key="1">
    <source>
        <dbReference type="EMBL" id="KAL0476676.1"/>
    </source>
</evidence>
<evidence type="ECO:0000313" key="2">
    <source>
        <dbReference type="Proteomes" id="UP001431209"/>
    </source>
</evidence>
<comment type="caution">
    <text evidence="1">The sequence shown here is derived from an EMBL/GenBank/DDBJ whole genome shotgun (WGS) entry which is preliminary data.</text>
</comment>
<name>A0AAW2YI70_9EUKA</name>
<reference evidence="1 2" key="1">
    <citation type="submission" date="2024-03" db="EMBL/GenBank/DDBJ databases">
        <title>The Acrasis kona genome and developmental transcriptomes reveal deep origins of eukaryotic multicellular pathways.</title>
        <authorList>
            <person name="Sheikh S."/>
            <person name="Fu C.-J."/>
            <person name="Brown M.W."/>
            <person name="Baldauf S.L."/>
        </authorList>
    </citation>
    <scope>NUCLEOTIDE SEQUENCE [LARGE SCALE GENOMIC DNA]</scope>
    <source>
        <strain evidence="1 2">ATCC MYA-3509</strain>
    </source>
</reference>
<organism evidence="1 2">
    <name type="scientific">Acrasis kona</name>
    <dbReference type="NCBI Taxonomy" id="1008807"/>
    <lineage>
        <taxon>Eukaryota</taxon>
        <taxon>Discoba</taxon>
        <taxon>Heterolobosea</taxon>
        <taxon>Tetramitia</taxon>
        <taxon>Eutetramitia</taxon>
        <taxon>Acrasidae</taxon>
        <taxon>Acrasis</taxon>
    </lineage>
</organism>
<sequence length="240" mass="27453">MSKDTDVELSLKMLYSAQIACPNITFMINHPNYKNLTMHWKRMVEMAQWSCIAWSVNPDAAKCLPDLKEIDHVFLQQDHQSGTSTSDQHERIDNLIRKLDTCLTKHSNQITPALKRAYEISPTKAKDVYLKPDLNNNVILPTKANPLLQINESDNDDSASDKIKNLTTGDCKPFLDEQVKVLEADIHRDLNMYVQRKKMKYCLMSRLCNKQIQSCLEGPISTFESCVSRGEVADCIEFDL</sequence>
<accession>A0AAW2YI70</accession>
<dbReference type="EMBL" id="JAOPGA020000078">
    <property type="protein sequence ID" value="KAL0476676.1"/>
    <property type="molecule type" value="Genomic_DNA"/>
</dbReference>
<protein>
    <submittedName>
        <fullName evidence="1">Uncharacterized protein</fullName>
    </submittedName>
</protein>
<keyword evidence="2" id="KW-1185">Reference proteome</keyword>
<dbReference type="AlphaFoldDB" id="A0AAW2YI70"/>
<dbReference type="Proteomes" id="UP001431209">
    <property type="component" value="Unassembled WGS sequence"/>
</dbReference>
<gene>
    <name evidence="1" type="ORF">AKO1_006203</name>
</gene>